<dbReference type="Gene3D" id="3.50.50.60">
    <property type="entry name" value="FAD/NAD(P)-binding domain"/>
    <property type="match status" value="1"/>
</dbReference>
<reference evidence="2 3" key="1">
    <citation type="submission" date="2018-02" db="EMBL/GenBank/DDBJ databases">
        <authorList>
            <person name="Dubost A."/>
        </authorList>
    </citation>
    <scope>NUCLEOTIDE SEQUENCE [LARGE SCALE GENOMIC DNA]</scope>
    <source>
        <strain evidence="3">JV551A3</strain>
    </source>
</reference>
<dbReference type="Pfam" id="PF13454">
    <property type="entry name" value="NAD_binding_9"/>
    <property type="match status" value="1"/>
</dbReference>
<evidence type="ECO:0000259" key="1">
    <source>
        <dbReference type="Pfam" id="PF13454"/>
    </source>
</evidence>
<gene>
    <name evidence="2" type="ORF">JV551A3_V1_80002</name>
</gene>
<comment type="caution">
    <text evidence="2">The sequence shown here is derived from an EMBL/GenBank/DDBJ whole genome shotgun (WGS) entry which is preliminary data.</text>
</comment>
<dbReference type="InterPro" id="IPR038732">
    <property type="entry name" value="HpyO/CreE_NAD-binding"/>
</dbReference>
<dbReference type="PANTHER" id="PTHR40254">
    <property type="entry name" value="BLR0577 PROTEIN"/>
    <property type="match status" value="1"/>
</dbReference>
<dbReference type="EMBL" id="OPYN01000008">
    <property type="protein sequence ID" value="SPO58552.1"/>
    <property type="molecule type" value="Genomic_DNA"/>
</dbReference>
<evidence type="ECO:0000313" key="3">
    <source>
        <dbReference type="Proteomes" id="UP000294335"/>
    </source>
</evidence>
<name>A0AAQ1P3R1_9PSED</name>
<dbReference type="RefSeq" id="WP_133978260.1">
    <property type="nucleotide sequence ID" value="NZ_OPYN01000008.1"/>
</dbReference>
<sequence length="453" mass="51293">MEKVAIIGCGYSGSIVLHRLKNRNPNISIDLFDPAGMSGHGLAYQPDISSNLINRPSSLMWLNEPGDFSRWLCENHTEGNTNPPRALFGEFIKLTLERFVAQSTNIQFHAETVTNINKLSPKHYLVTTSKKIHGPYRAVVLATGNPEPRDVYKLSGKTNYYNSAYPTLRLLDIRSRHIGVIGNQLSAIDTTIALLDEYPDNRVTVLSRRSKLPNYSDNYEPCELNVLNKDHLANHFDSTKISLSAIRQLFDAELISQGVDISLMELMTDHTKVDIDRKKIYSILSATNTVVPHLWSRIPDREKRILSKRYAPHWRQFRVPIPKESRHKIDIFMRKGRLRAQSGIVNIQPYGSQKFRVQGDGYEEIFTHIINATGIGDSIDTPLYRNMVKHGLCRPNEHGGIKVCIDDCRIIGTDSCHDLFAIGTPTIGDFFATSNIDVLQMQAEIITKKIMPR</sequence>
<dbReference type="InterPro" id="IPR036188">
    <property type="entry name" value="FAD/NAD-bd_sf"/>
</dbReference>
<dbReference type="SUPFAM" id="SSF51971">
    <property type="entry name" value="Nucleotide-binding domain"/>
    <property type="match status" value="1"/>
</dbReference>
<feature type="domain" description="FAD-dependent urate hydroxylase HpyO/Asp monooxygenase CreE-like FAD/NAD(P)-binding" evidence="1">
    <location>
        <begin position="5"/>
        <end position="145"/>
    </location>
</feature>
<dbReference type="Proteomes" id="UP000294335">
    <property type="component" value="Unassembled WGS sequence"/>
</dbReference>
<dbReference type="InterPro" id="IPR052189">
    <property type="entry name" value="L-asp_N-monooxygenase_NS-form"/>
</dbReference>
<keyword evidence="3" id="KW-1185">Reference proteome</keyword>
<dbReference type="AlphaFoldDB" id="A0AAQ1P3R1"/>
<protein>
    <recommendedName>
        <fullName evidence="1">FAD-dependent urate hydroxylase HpyO/Asp monooxygenase CreE-like FAD/NAD(P)-binding domain-containing protein</fullName>
    </recommendedName>
</protein>
<evidence type="ECO:0000313" key="2">
    <source>
        <dbReference type="EMBL" id="SPO58552.1"/>
    </source>
</evidence>
<organism evidence="2 3">
    <name type="scientific">Pseudomonas inefficax</name>
    <dbReference type="NCBI Taxonomy" id="2078786"/>
    <lineage>
        <taxon>Bacteria</taxon>
        <taxon>Pseudomonadati</taxon>
        <taxon>Pseudomonadota</taxon>
        <taxon>Gammaproteobacteria</taxon>
        <taxon>Pseudomonadales</taxon>
        <taxon>Pseudomonadaceae</taxon>
        <taxon>Pseudomonas</taxon>
    </lineage>
</organism>
<proteinExistence type="predicted"/>
<dbReference type="PANTHER" id="PTHR40254:SF1">
    <property type="entry name" value="BLR0577 PROTEIN"/>
    <property type="match status" value="1"/>
</dbReference>
<accession>A0AAQ1P3R1</accession>